<gene>
    <name evidence="1" type="ORF">J40TS1_00340</name>
</gene>
<evidence type="ECO:0000313" key="2">
    <source>
        <dbReference type="Proteomes" id="UP000683139"/>
    </source>
</evidence>
<comment type="caution">
    <text evidence="1">The sequence shown here is derived from an EMBL/GenBank/DDBJ whole genome shotgun (WGS) entry which is preliminary data.</text>
</comment>
<reference evidence="1" key="1">
    <citation type="submission" date="2021-03" db="EMBL/GenBank/DDBJ databases">
        <title>Antimicrobial resistance genes in bacteria isolated from Japanese honey, and their potential for conferring macrolide and lincosamide resistance in the American foulbrood pathogen Paenibacillus larvae.</title>
        <authorList>
            <person name="Okamoto M."/>
            <person name="Kumagai M."/>
            <person name="Kanamori H."/>
            <person name="Takamatsu D."/>
        </authorList>
    </citation>
    <scope>NUCLEOTIDE SEQUENCE</scope>
    <source>
        <strain evidence="1">J40TS1</strain>
    </source>
</reference>
<sequence length="123" mass="13311">MAYATADDYARYGNGSIPPDKLPQALDQASDEIDILTYSRIIGRGFGNLTQFQRDRVIKAVCQHADFRFQYGAFLDVPFSGYGAGSISMSFGKDQGSGAGEVQSSSAVLNLLKATGLMDRRLC</sequence>
<dbReference type="EMBL" id="BOSE01000001">
    <property type="protein sequence ID" value="GIP14392.1"/>
    <property type="molecule type" value="Genomic_DNA"/>
</dbReference>
<proteinExistence type="predicted"/>
<keyword evidence="2" id="KW-1185">Reference proteome</keyword>
<protein>
    <submittedName>
        <fullName evidence="1">Uncharacterized protein</fullName>
    </submittedName>
</protein>
<dbReference type="Proteomes" id="UP000683139">
    <property type="component" value="Unassembled WGS sequence"/>
</dbReference>
<dbReference type="AlphaFoldDB" id="A0A920CS34"/>
<dbReference type="RefSeq" id="WP_213512534.1">
    <property type="nucleotide sequence ID" value="NZ_BOSE01000001.1"/>
</dbReference>
<accession>A0A920CS34</accession>
<organism evidence="1 2">
    <name type="scientific">Paenibacillus montaniterrae</name>
    <dbReference type="NCBI Taxonomy" id="429341"/>
    <lineage>
        <taxon>Bacteria</taxon>
        <taxon>Bacillati</taxon>
        <taxon>Bacillota</taxon>
        <taxon>Bacilli</taxon>
        <taxon>Bacillales</taxon>
        <taxon>Paenibacillaceae</taxon>
        <taxon>Paenibacillus</taxon>
    </lineage>
</organism>
<name>A0A920CS34_9BACL</name>
<evidence type="ECO:0000313" key="1">
    <source>
        <dbReference type="EMBL" id="GIP14392.1"/>
    </source>
</evidence>